<evidence type="ECO:0000313" key="8">
    <source>
        <dbReference type="EMBL" id="TCL63022.1"/>
    </source>
</evidence>
<evidence type="ECO:0000256" key="4">
    <source>
        <dbReference type="ARBA" id="ARBA00023065"/>
    </source>
</evidence>
<dbReference type="EMBL" id="SLUN01000022">
    <property type="protein sequence ID" value="TCL63022.1"/>
    <property type="molecule type" value="Genomic_DNA"/>
</dbReference>
<dbReference type="Pfam" id="PF00213">
    <property type="entry name" value="OSCP"/>
    <property type="match status" value="1"/>
</dbReference>
<keyword evidence="4 7" id="KW-0406">Ion transport</keyword>
<comment type="function">
    <text evidence="7">F(1)F(0) ATP synthase produces ATP from ADP in the presence of a proton or sodium gradient. F-type ATPases consist of two structural domains, F(1) containing the extramembraneous catalytic core and F(0) containing the membrane proton channel, linked together by a central stalk and a peripheral stalk. During catalysis, ATP synthesis in the catalytic domain of F(1) is coupled via a rotary mechanism of the central stalk subunits to proton translocation.</text>
</comment>
<keyword evidence="9" id="KW-1185">Reference proteome</keyword>
<dbReference type="GO" id="GO:0045259">
    <property type="term" value="C:proton-transporting ATP synthase complex"/>
    <property type="evidence" value="ECO:0007669"/>
    <property type="project" value="UniProtKB-KW"/>
</dbReference>
<evidence type="ECO:0000256" key="6">
    <source>
        <dbReference type="ARBA" id="ARBA00023310"/>
    </source>
</evidence>
<dbReference type="InterPro" id="IPR000711">
    <property type="entry name" value="ATPase_OSCP/dsu"/>
</dbReference>
<dbReference type="AlphaFoldDB" id="A0A4R1RC38"/>
<gene>
    <name evidence="7" type="primary">atpH</name>
    <name evidence="8" type="ORF">EDC14_102278</name>
</gene>
<comment type="similarity">
    <text evidence="7">Belongs to the ATPase delta chain family.</text>
</comment>
<keyword evidence="5 7" id="KW-0472">Membrane</keyword>
<dbReference type="NCBIfam" id="TIGR01145">
    <property type="entry name" value="ATP_synt_delta"/>
    <property type="match status" value="1"/>
</dbReference>
<sequence>MLTQAARSFSLAMVELSQERDILEPVKLAAEELLASLRVSELREFLTHPKIPSQGKKEILLKLVPTDTPLEFSNFLQLIIDRHREKLLVPIMENIIDLTLKQWGQEIVELISAQPLSDVEKQRIAESLSKTWGKKVSLKYRVNSVLIGGIIIRHDDQLIDGSLAGQINALKQHLFENTELPI</sequence>
<dbReference type="OrthoDB" id="9802471at2"/>
<evidence type="ECO:0000256" key="5">
    <source>
        <dbReference type="ARBA" id="ARBA00023136"/>
    </source>
</evidence>
<protein>
    <recommendedName>
        <fullName evidence="7">ATP synthase subunit delta</fullName>
    </recommendedName>
    <alternativeName>
        <fullName evidence="7">ATP synthase F(1) sector subunit delta</fullName>
    </alternativeName>
    <alternativeName>
        <fullName evidence="7">F-type ATPase subunit delta</fullName>
        <shortName evidence="7">F-ATPase subunit delta</shortName>
    </alternativeName>
</protein>
<dbReference type="RefSeq" id="WP_132015488.1">
    <property type="nucleotide sequence ID" value="NZ_SLUN01000022.1"/>
</dbReference>
<dbReference type="PRINTS" id="PR00125">
    <property type="entry name" value="ATPASEDELTA"/>
</dbReference>
<dbReference type="InterPro" id="IPR026015">
    <property type="entry name" value="ATP_synth_OSCP/delta_N_sf"/>
</dbReference>
<dbReference type="SUPFAM" id="SSF47928">
    <property type="entry name" value="N-terminal domain of the delta subunit of the F1F0-ATP synthase"/>
    <property type="match status" value="1"/>
</dbReference>
<dbReference type="GO" id="GO:0005886">
    <property type="term" value="C:plasma membrane"/>
    <property type="evidence" value="ECO:0007669"/>
    <property type="project" value="UniProtKB-SubCell"/>
</dbReference>
<organism evidence="8 9">
    <name type="scientific">Hydrogenispora ethanolica</name>
    <dbReference type="NCBI Taxonomy" id="1082276"/>
    <lineage>
        <taxon>Bacteria</taxon>
        <taxon>Bacillati</taxon>
        <taxon>Bacillota</taxon>
        <taxon>Hydrogenispora</taxon>
    </lineage>
</organism>
<dbReference type="HAMAP" id="MF_01416">
    <property type="entry name" value="ATP_synth_delta_bact"/>
    <property type="match status" value="1"/>
</dbReference>
<evidence type="ECO:0000256" key="2">
    <source>
        <dbReference type="ARBA" id="ARBA00022448"/>
    </source>
</evidence>
<keyword evidence="7" id="KW-0139">CF(1)</keyword>
<keyword evidence="3 7" id="KW-0375">Hydrogen ion transport</keyword>
<keyword evidence="6 7" id="KW-0066">ATP synthesis</keyword>
<comment type="function">
    <text evidence="7">This protein is part of the stalk that links CF(0) to CF(1). It either transmits conformational changes from CF(0) to CF(1) or is implicated in proton conduction.</text>
</comment>
<reference evidence="8 9" key="1">
    <citation type="submission" date="2019-03" db="EMBL/GenBank/DDBJ databases">
        <title>Genomic Encyclopedia of Type Strains, Phase IV (KMG-IV): sequencing the most valuable type-strain genomes for metagenomic binning, comparative biology and taxonomic classification.</title>
        <authorList>
            <person name="Goeker M."/>
        </authorList>
    </citation>
    <scope>NUCLEOTIDE SEQUENCE [LARGE SCALE GENOMIC DNA]</scope>
    <source>
        <strain evidence="8 9">LX-B</strain>
    </source>
</reference>
<dbReference type="Gene3D" id="1.10.520.20">
    <property type="entry name" value="N-terminal domain of the delta subunit of the F1F0-ATP synthase"/>
    <property type="match status" value="1"/>
</dbReference>
<dbReference type="PANTHER" id="PTHR11910">
    <property type="entry name" value="ATP SYNTHASE DELTA CHAIN"/>
    <property type="match status" value="1"/>
</dbReference>
<name>A0A4R1RC38_HYDET</name>
<comment type="subcellular location">
    <subcellularLocation>
        <location evidence="7">Cell membrane</location>
        <topology evidence="7">Peripheral membrane protein</topology>
    </subcellularLocation>
    <subcellularLocation>
        <location evidence="1">Membrane</location>
    </subcellularLocation>
</comment>
<evidence type="ECO:0000313" key="9">
    <source>
        <dbReference type="Proteomes" id="UP000295008"/>
    </source>
</evidence>
<dbReference type="Proteomes" id="UP000295008">
    <property type="component" value="Unassembled WGS sequence"/>
</dbReference>
<proteinExistence type="inferred from homology"/>
<evidence type="ECO:0000256" key="7">
    <source>
        <dbReference type="HAMAP-Rule" id="MF_01416"/>
    </source>
</evidence>
<dbReference type="GO" id="GO:0046933">
    <property type="term" value="F:proton-transporting ATP synthase activity, rotational mechanism"/>
    <property type="evidence" value="ECO:0007669"/>
    <property type="project" value="UniProtKB-UniRule"/>
</dbReference>
<keyword evidence="7" id="KW-1003">Cell membrane</keyword>
<accession>A0A4R1RC38</accession>
<evidence type="ECO:0000256" key="3">
    <source>
        <dbReference type="ARBA" id="ARBA00022781"/>
    </source>
</evidence>
<keyword evidence="2 7" id="KW-0813">Transport</keyword>
<comment type="caution">
    <text evidence="8">The sequence shown here is derived from an EMBL/GenBank/DDBJ whole genome shotgun (WGS) entry which is preliminary data.</text>
</comment>
<evidence type="ECO:0000256" key="1">
    <source>
        <dbReference type="ARBA" id="ARBA00004370"/>
    </source>
</evidence>